<sequence length="266" mass="29908">MLPSPLRAVSYLAPNLFWFYQAVIAYLERSLDIEICLVQAEYDPLADPALLQDQLDIAFICGLPFIRHYQVAPAQLQAVVAPVMQAERYQNQPVYFADVIVNAASEVRALEQLAGKTFCYNDLGSNSGYHLLWHRLFQKQYSRAFFSQTATSGSHECSIQWVAKNKVDCAAIDSTVLEQAIRDIPDLSDQLRIIESIGPCPMPPIAVAQRLGKPFLQKLQARLLDPNLDLQLHMHQAGIHRFAVMDSQAYQPIAPSICSFGALRYR</sequence>
<comment type="caution">
    <text evidence="1">The sequence shown here is derived from an EMBL/GenBank/DDBJ whole genome shotgun (WGS) entry which is preliminary data.</text>
</comment>
<organism evidence="1 2">
    <name type="scientific">Trichocoleus desertorum GB2-A4</name>
    <dbReference type="NCBI Taxonomy" id="2933944"/>
    <lineage>
        <taxon>Bacteria</taxon>
        <taxon>Bacillati</taxon>
        <taxon>Cyanobacteriota</taxon>
        <taxon>Cyanophyceae</taxon>
        <taxon>Leptolyngbyales</taxon>
        <taxon>Trichocoleusaceae</taxon>
        <taxon>Trichocoleus</taxon>
    </lineage>
</organism>
<evidence type="ECO:0000313" key="2">
    <source>
        <dbReference type="Proteomes" id="UP001464891"/>
    </source>
</evidence>
<gene>
    <name evidence="1" type="ORF">NC998_27200</name>
</gene>
<dbReference type="SUPFAM" id="SSF53850">
    <property type="entry name" value="Periplasmic binding protein-like II"/>
    <property type="match status" value="1"/>
</dbReference>
<evidence type="ECO:0000313" key="1">
    <source>
        <dbReference type="EMBL" id="MEP0820778.1"/>
    </source>
</evidence>
<dbReference type="PANTHER" id="PTHR35841:SF1">
    <property type="entry name" value="PHOSPHONATES-BINDING PERIPLASMIC PROTEIN"/>
    <property type="match status" value="1"/>
</dbReference>
<reference evidence="1 2" key="1">
    <citation type="submission" date="2022-04" db="EMBL/GenBank/DDBJ databases">
        <title>Positive selection, recombination, and allopatry shape intraspecific diversity of widespread and dominant cyanobacteria.</title>
        <authorList>
            <person name="Wei J."/>
            <person name="Shu W."/>
            <person name="Hu C."/>
        </authorList>
    </citation>
    <scope>NUCLEOTIDE SEQUENCE [LARGE SCALE GENOMIC DNA]</scope>
    <source>
        <strain evidence="1 2">GB2-A4</strain>
    </source>
</reference>
<dbReference type="Pfam" id="PF12974">
    <property type="entry name" value="Phosphonate-bd"/>
    <property type="match status" value="1"/>
</dbReference>
<proteinExistence type="predicted"/>
<accession>A0ABV0JHI3</accession>
<dbReference type="Proteomes" id="UP001464891">
    <property type="component" value="Unassembled WGS sequence"/>
</dbReference>
<dbReference type="PANTHER" id="PTHR35841">
    <property type="entry name" value="PHOSPHONATES-BINDING PERIPLASMIC PROTEIN"/>
    <property type="match status" value="1"/>
</dbReference>
<dbReference type="RefSeq" id="WP_190442443.1">
    <property type="nucleotide sequence ID" value="NZ_JAMPKM010000044.1"/>
</dbReference>
<dbReference type="Gene3D" id="3.40.190.10">
    <property type="entry name" value="Periplasmic binding protein-like II"/>
    <property type="match status" value="2"/>
</dbReference>
<name>A0ABV0JHI3_9CYAN</name>
<protein>
    <submittedName>
        <fullName evidence="1">PhnD/SsuA/transferrin family substrate-binding protein</fullName>
    </submittedName>
</protein>
<dbReference type="EMBL" id="JAMPKM010000044">
    <property type="protein sequence ID" value="MEP0820778.1"/>
    <property type="molecule type" value="Genomic_DNA"/>
</dbReference>
<keyword evidence="2" id="KW-1185">Reference proteome</keyword>